<accession>A0A413ZHQ3</accession>
<keyword evidence="1" id="KW-1133">Transmembrane helix</keyword>
<evidence type="ECO:0000256" key="1">
    <source>
        <dbReference type="SAM" id="Phobius"/>
    </source>
</evidence>
<dbReference type="AlphaFoldDB" id="A0A413ZHQ3"/>
<dbReference type="Proteomes" id="UP000285305">
    <property type="component" value="Unassembled WGS sequence"/>
</dbReference>
<feature type="transmembrane region" description="Helical" evidence="1">
    <location>
        <begin position="25"/>
        <end position="45"/>
    </location>
</feature>
<keyword evidence="1" id="KW-0812">Transmembrane</keyword>
<dbReference type="RefSeq" id="WP_117899930.1">
    <property type="nucleotide sequence ID" value="NZ_QSHQ01000071.1"/>
</dbReference>
<gene>
    <name evidence="2" type="ORF">DW853_17855</name>
</gene>
<sequence>MMMKRNEEDEIQVLGTKPKKICRKWAILLTVCTIITTIAVMYLFISKTVVNKGETDIARLKKETIQESRFPSKISMIEINEDSINDVPLRIYSLVNLQAELSMELPSKKDTAVLLVAQAADIRKDNKGIVGDFILQGKQLATGKKKTGYCAIINGNISLGNSTGDEVKDYCINSKGHFFRQYVLVTDGEQQENRLKGKSIRRALARQDDDLYIIESINRESLYDFSEALADIGITDALYLVGGDAYRFYRNSSNGQVYEYGERKPLPAMNYIVFRKK</sequence>
<evidence type="ECO:0000313" key="3">
    <source>
        <dbReference type="Proteomes" id="UP000285305"/>
    </source>
</evidence>
<name>A0A413ZHQ3_BACSE</name>
<proteinExistence type="predicted"/>
<evidence type="ECO:0008006" key="4">
    <source>
        <dbReference type="Google" id="ProtNLM"/>
    </source>
</evidence>
<comment type="caution">
    <text evidence="2">The sequence shown here is derived from an EMBL/GenBank/DDBJ whole genome shotgun (WGS) entry which is preliminary data.</text>
</comment>
<keyword evidence="1" id="KW-0472">Membrane</keyword>
<reference evidence="2 3" key="1">
    <citation type="submission" date="2018-08" db="EMBL/GenBank/DDBJ databases">
        <title>A genome reference for cultivated species of the human gut microbiota.</title>
        <authorList>
            <person name="Zou Y."/>
            <person name="Xue W."/>
            <person name="Luo G."/>
        </authorList>
    </citation>
    <scope>NUCLEOTIDE SEQUENCE [LARGE SCALE GENOMIC DNA]</scope>
    <source>
        <strain evidence="2 3">AM36-9BH</strain>
    </source>
</reference>
<protein>
    <recommendedName>
        <fullName evidence="4">Phosphodiester glycosidase domain-containing protein</fullName>
    </recommendedName>
</protein>
<evidence type="ECO:0000313" key="2">
    <source>
        <dbReference type="EMBL" id="RHC23232.1"/>
    </source>
</evidence>
<organism evidence="2 3">
    <name type="scientific">Bacteroides stercoris</name>
    <dbReference type="NCBI Taxonomy" id="46506"/>
    <lineage>
        <taxon>Bacteria</taxon>
        <taxon>Pseudomonadati</taxon>
        <taxon>Bacteroidota</taxon>
        <taxon>Bacteroidia</taxon>
        <taxon>Bacteroidales</taxon>
        <taxon>Bacteroidaceae</taxon>
        <taxon>Bacteroides</taxon>
    </lineage>
</organism>
<dbReference type="EMBL" id="QSHQ01000071">
    <property type="protein sequence ID" value="RHC23232.1"/>
    <property type="molecule type" value="Genomic_DNA"/>
</dbReference>